<dbReference type="RefSeq" id="WP_281250467.1">
    <property type="nucleotide sequence ID" value="NZ_BJXR01000030.1"/>
</dbReference>
<gene>
    <name evidence="5" type="ORF">MFU01_39470</name>
    <name evidence="6" type="ORF">SAMN05443572_10853</name>
</gene>
<keyword evidence="7" id="KW-1185">Reference proteome</keyword>
<reference evidence="6 7" key="1">
    <citation type="submission" date="2016-10" db="EMBL/GenBank/DDBJ databases">
        <authorList>
            <person name="Varghese N."/>
            <person name="Submissions S."/>
        </authorList>
    </citation>
    <scope>NUCLEOTIDE SEQUENCE [LARGE SCALE GENOMIC DNA]</scope>
    <source>
        <strain evidence="6 7">DSM 16525</strain>
    </source>
</reference>
<reference evidence="5 8" key="2">
    <citation type="submission" date="2019-07" db="EMBL/GenBank/DDBJ databases">
        <title>Whole genome shotgun sequence of Myxococcus fulvus NBRC 100333.</title>
        <authorList>
            <person name="Hosoyama A."/>
            <person name="Uohara A."/>
            <person name="Ohji S."/>
            <person name="Ichikawa N."/>
        </authorList>
    </citation>
    <scope>NUCLEOTIDE SEQUENCE [LARGE SCALE GENOMIC DNA]</scope>
    <source>
        <strain evidence="5 8">NBRC 100333</strain>
    </source>
</reference>
<dbReference type="EMBL" id="BJXR01000030">
    <property type="protein sequence ID" value="GEN08910.1"/>
    <property type="molecule type" value="Genomic_DNA"/>
</dbReference>
<accession>A0A511T417</accession>
<dbReference type="GO" id="GO:0008263">
    <property type="term" value="F:pyrimidine-specific mismatch base pair DNA N-glycosylase activity"/>
    <property type="evidence" value="ECO:0007669"/>
    <property type="project" value="TreeGrafter"/>
</dbReference>
<evidence type="ECO:0000259" key="4">
    <source>
        <dbReference type="SMART" id="SM00986"/>
    </source>
</evidence>
<evidence type="ECO:0000313" key="6">
    <source>
        <dbReference type="EMBL" id="SEU28677.1"/>
    </source>
</evidence>
<dbReference type="Proteomes" id="UP000321514">
    <property type="component" value="Unassembled WGS sequence"/>
</dbReference>
<dbReference type="PANTHER" id="PTHR12159">
    <property type="entry name" value="G/T AND G/U MISMATCH-SPECIFIC DNA GLYCOSYLASE"/>
    <property type="match status" value="1"/>
</dbReference>
<proteinExistence type="predicted"/>
<evidence type="ECO:0000313" key="5">
    <source>
        <dbReference type="EMBL" id="GEN08910.1"/>
    </source>
</evidence>
<dbReference type="InterPro" id="IPR015637">
    <property type="entry name" value="MUG/TDG"/>
</dbReference>
<comment type="caution">
    <text evidence="5">The sequence shown here is derived from an EMBL/GenBank/DDBJ whole genome shotgun (WGS) entry which is preliminary data.</text>
</comment>
<evidence type="ECO:0000256" key="2">
    <source>
        <dbReference type="ARBA" id="ARBA00022801"/>
    </source>
</evidence>
<evidence type="ECO:0000256" key="1">
    <source>
        <dbReference type="ARBA" id="ARBA00022763"/>
    </source>
</evidence>
<dbReference type="CDD" id="cd10028">
    <property type="entry name" value="UDG-F2_TDG_MUG"/>
    <property type="match status" value="1"/>
</dbReference>
<dbReference type="Pfam" id="PF03167">
    <property type="entry name" value="UDG"/>
    <property type="match status" value="1"/>
</dbReference>
<keyword evidence="3" id="KW-0234">DNA repair</keyword>
<keyword evidence="1" id="KW-0227">DNA damage</keyword>
<dbReference type="InterPro" id="IPR005122">
    <property type="entry name" value="Uracil-DNA_glycosylase-like"/>
</dbReference>
<sequence>MPASRRPTREELDAATGSTMPDLIGPGLRVLFCGINPSLYSVVVGYHFARPGNRFWPTMHQSGFTPRQLLPSEQGALLGFGLGITNVVDRATATADQLDDSELRTGAKSLEAKVRRHRPRFLAVLGVGAYRTAFARPKAKLGLQPETLGNTRLWVLPNPSGLNAHYQLPDLARLFAQLRHAADEG</sequence>
<dbReference type="AlphaFoldDB" id="A0A511T417"/>
<protein>
    <submittedName>
        <fullName evidence="6">G/U mismatch-specific uracil-DNA glycosylase</fullName>
    </submittedName>
    <submittedName>
        <fullName evidence="5">Mismatch-specific DNA-glycosylase</fullName>
    </submittedName>
</protein>
<evidence type="ECO:0000256" key="3">
    <source>
        <dbReference type="ARBA" id="ARBA00023204"/>
    </source>
</evidence>
<dbReference type="SMART" id="SM00987">
    <property type="entry name" value="UreE_C"/>
    <property type="match status" value="1"/>
</dbReference>
<dbReference type="SMART" id="SM00986">
    <property type="entry name" value="UDG"/>
    <property type="match status" value="1"/>
</dbReference>
<dbReference type="NCBIfam" id="NF007570">
    <property type="entry name" value="PRK10201.1"/>
    <property type="match status" value="1"/>
</dbReference>
<dbReference type="GO" id="GO:0006285">
    <property type="term" value="P:base-excision repair, AP site formation"/>
    <property type="evidence" value="ECO:0007669"/>
    <property type="project" value="InterPro"/>
</dbReference>
<dbReference type="InterPro" id="IPR036895">
    <property type="entry name" value="Uracil-DNA_glycosylase-like_sf"/>
</dbReference>
<dbReference type="SUPFAM" id="SSF52141">
    <property type="entry name" value="Uracil-DNA glycosylase-like"/>
    <property type="match status" value="1"/>
</dbReference>
<dbReference type="GO" id="GO:0004844">
    <property type="term" value="F:uracil DNA N-glycosylase activity"/>
    <property type="evidence" value="ECO:0007669"/>
    <property type="project" value="TreeGrafter"/>
</dbReference>
<keyword evidence="2" id="KW-0378">Hydrolase</keyword>
<evidence type="ECO:0000313" key="7">
    <source>
        <dbReference type="Proteomes" id="UP000183760"/>
    </source>
</evidence>
<dbReference type="EMBL" id="FOIB01000008">
    <property type="protein sequence ID" value="SEU28677.1"/>
    <property type="molecule type" value="Genomic_DNA"/>
</dbReference>
<dbReference type="Gene3D" id="3.40.470.10">
    <property type="entry name" value="Uracil-DNA glycosylase-like domain"/>
    <property type="match status" value="1"/>
</dbReference>
<dbReference type="Proteomes" id="UP000183760">
    <property type="component" value="Unassembled WGS sequence"/>
</dbReference>
<dbReference type="PANTHER" id="PTHR12159:SF9">
    <property type="entry name" value="G_T MISMATCH-SPECIFIC THYMINE DNA GLYCOSYLASE"/>
    <property type="match status" value="1"/>
</dbReference>
<name>A0A511T417_MYXFU</name>
<dbReference type="STRING" id="1334629.MFUL124B02_15120"/>
<organism evidence="5 8">
    <name type="scientific">Myxococcus fulvus</name>
    <dbReference type="NCBI Taxonomy" id="33"/>
    <lineage>
        <taxon>Bacteria</taxon>
        <taxon>Pseudomonadati</taxon>
        <taxon>Myxococcota</taxon>
        <taxon>Myxococcia</taxon>
        <taxon>Myxococcales</taxon>
        <taxon>Cystobacterineae</taxon>
        <taxon>Myxococcaceae</taxon>
        <taxon>Myxococcus</taxon>
    </lineage>
</organism>
<feature type="domain" description="Uracil-DNA glycosylase-like" evidence="4">
    <location>
        <begin position="21"/>
        <end position="179"/>
    </location>
</feature>
<evidence type="ECO:0000313" key="8">
    <source>
        <dbReference type="Proteomes" id="UP000321514"/>
    </source>
</evidence>